<organism evidence="1 2">
    <name type="scientific">Aegilops tauschii subsp. strangulata</name>
    <name type="common">Goatgrass</name>
    <dbReference type="NCBI Taxonomy" id="200361"/>
    <lineage>
        <taxon>Eukaryota</taxon>
        <taxon>Viridiplantae</taxon>
        <taxon>Streptophyta</taxon>
        <taxon>Embryophyta</taxon>
        <taxon>Tracheophyta</taxon>
        <taxon>Spermatophyta</taxon>
        <taxon>Magnoliopsida</taxon>
        <taxon>Liliopsida</taxon>
        <taxon>Poales</taxon>
        <taxon>Poaceae</taxon>
        <taxon>BOP clade</taxon>
        <taxon>Pooideae</taxon>
        <taxon>Triticodae</taxon>
        <taxon>Triticeae</taxon>
        <taxon>Triticinae</taxon>
        <taxon>Aegilops</taxon>
    </lineage>
</organism>
<dbReference type="AlphaFoldDB" id="A0A453BTG5"/>
<dbReference type="EnsemblPlants" id="AET2Gv20625000.37">
    <property type="protein sequence ID" value="AET2Gv20625000.37"/>
    <property type="gene ID" value="AET2Gv20625000"/>
</dbReference>
<dbReference type="Gramene" id="AET2Gv20625000.37">
    <property type="protein sequence ID" value="AET2Gv20625000.37"/>
    <property type="gene ID" value="AET2Gv20625000"/>
</dbReference>
<sequence length="75" mass="8643">MVLFLPLLSFRTNQLIVLVHTCRPYMIHAHFSSLYFFLFIPTEKIVVVMVDLSIRLVIWKWGFTSGDVPNEGASS</sequence>
<accession>A0A453BTG5</accession>
<name>A0A453BTG5_AEGTS</name>
<keyword evidence="2" id="KW-1185">Reference proteome</keyword>
<evidence type="ECO:0000313" key="2">
    <source>
        <dbReference type="Proteomes" id="UP000015105"/>
    </source>
</evidence>
<reference evidence="1" key="3">
    <citation type="journal article" date="2017" name="Nature">
        <title>Genome sequence of the progenitor of the wheat D genome Aegilops tauschii.</title>
        <authorList>
            <person name="Luo M.C."/>
            <person name="Gu Y.Q."/>
            <person name="Puiu D."/>
            <person name="Wang H."/>
            <person name="Twardziok S.O."/>
            <person name="Deal K.R."/>
            <person name="Huo N."/>
            <person name="Zhu T."/>
            <person name="Wang L."/>
            <person name="Wang Y."/>
            <person name="McGuire P.E."/>
            <person name="Liu S."/>
            <person name="Long H."/>
            <person name="Ramasamy R.K."/>
            <person name="Rodriguez J.C."/>
            <person name="Van S.L."/>
            <person name="Yuan L."/>
            <person name="Wang Z."/>
            <person name="Xia Z."/>
            <person name="Xiao L."/>
            <person name="Anderson O.D."/>
            <person name="Ouyang S."/>
            <person name="Liang Y."/>
            <person name="Zimin A.V."/>
            <person name="Pertea G."/>
            <person name="Qi P."/>
            <person name="Bennetzen J.L."/>
            <person name="Dai X."/>
            <person name="Dawson M.W."/>
            <person name="Muller H.G."/>
            <person name="Kugler K."/>
            <person name="Rivarola-Duarte L."/>
            <person name="Spannagl M."/>
            <person name="Mayer K.F.X."/>
            <person name="Lu F.H."/>
            <person name="Bevan M.W."/>
            <person name="Leroy P."/>
            <person name="Li P."/>
            <person name="You F.M."/>
            <person name="Sun Q."/>
            <person name="Liu Z."/>
            <person name="Lyons E."/>
            <person name="Wicker T."/>
            <person name="Salzberg S.L."/>
            <person name="Devos K.M."/>
            <person name="Dvorak J."/>
        </authorList>
    </citation>
    <scope>NUCLEOTIDE SEQUENCE [LARGE SCALE GENOMIC DNA]</scope>
    <source>
        <strain evidence="1">cv. AL8/78</strain>
    </source>
</reference>
<reference evidence="2" key="2">
    <citation type="journal article" date="2017" name="Nat. Plants">
        <title>The Aegilops tauschii genome reveals multiple impacts of transposons.</title>
        <authorList>
            <person name="Zhao G."/>
            <person name="Zou C."/>
            <person name="Li K."/>
            <person name="Wang K."/>
            <person name="Li T."/>
            <person name="Gao L."/>
            <person name="Zhang X."/>
            <person name="Wang H."/>
            <person name="Yang Z."/>
            <person name="Liu X."/>
            <person name="Jiang W."/>
            <person name="Mao L."/>
            <person name="Kong X."/>
            <person name="Jiao Y."/>
            <person name="Jia J."/>
        </authorList>
    </citation>
    <scope>NUCLEOTIDE SEQUENCE [LARGE SCALE GENOMIC DNA]</scope>
    <source>
        <strain evidence="2">cv. AL8/78</strain>
    </source>
</reference>
<reference evidence="2" key="1">
    <citation type="journal article" date="2014" name="Science">
        <title>Ancient hybridizations among the ancestral genomes of bread wheat.</title>
        <authorList>
            <consortium name="International Wheat Genome Sequencing Consortium,"/>
            <person name="Marcussen T."/>
            <person name="Sandve S.R."/>
            <person name="Heier L."/>
            <person name="Spannagl M."/>
            <person name="Pfeifer M."/>
            <person name="Jakobsen K.S."/>
            <person name="Wulff B.B."/>
            <person name="Steuernagel B."/>
            <person name="Mayer K.F."/>
            <person name="Olsen O.A."/>
        </authorList>
    </citation>
    <scope>NUCLEOTIDE SEQUENCE [LARGE SCALE GENOMIC DNA]</scope>
    <source>
        <strain evidence="2">cv. AL8/78</strain>
    </source>
</reference>
<dbReference type="Proteomes" id="UP000015105">
    <property type="component" value="Chromosome 2D"/>
</dbReference>
<reference evidence="1" key="5">
    <citation type="journal article" date="2021" name="G3 (Bethesda)">
        <title>Aegilops tauschii genome assembly Aet v5.0 features greater sequence contiguity and improved annotation.</title>
        <authorList>
            <person name="Wang L."/>
            <person name="Zhu T."/>
            <person name="Rodriguez J.C."/>
            <person name="Deal K.R."/>
            <person name="Dubcovsky J."/>
            <person name="McGuire P.E."/>
            <person name="Lux T."/>
            <person name="Spannagl M."/>
            <person name="Mayer K.F.X."/>
            <person name="Baldrich P."/>
            <person name="Meyers B.C."/>
            <person name="Huo N."/>
            <person name="Gu Y.Q."/>
            <person name="Zhou H."/>
            <person name="Devos K.M."/>
            <person name="Bennetzen J.L."/>
            <person name="Unver T."/>
            <person name="Budak H."/>
            <person name="Gulick P.J."/>
            <person name="Galiba G."/>
            <person name="Kalapos B."/>
            <person name="Nelson D.R."/>
            <person name="Li P."/>
            <person name="You F.M."/>
            <person name="Luo M.C."/>
            <person name="Dvorak J."/>
        </authorList>
    </citation>
    <scope>NUCLEOTIDE SEQUENCE [LARGE SCALE GENOMIC DNA]</scope>
    <source>
        <strain evidence="1">cv. AL8/78</strain>
    </source>
</reference>
<reference evidence="1" key="4">
    <citation type="submission" date="2019-03" db="UniProtKB">
        <authorList>
            <consortium name="EnsemblPlants"/>
        </authorList>
    </citation>
    <scope>IDENTIFICATION</scope>
</reference>
<proteinExistence type="predicted"/>
<evidence type="ECO:0000313" key="1">
    <source>
        <dbReference type="EnsemblPlants" id="AET2Gv20625000.37"/>
    </source>
</evidence>
<protein>
    <submittedName>
        <fullName evidence="1">Uncharacterized protein</fullName>
    </submittedName>
</protein>